<dbReference type="PANTHER" id="PTHR30096:SF0">
    <property type="entry name" value="4,5-DOPA DIOXYGENASE EXTRADIOL-LIKE PROTEIN"/>
    <property type="match status" value="1"/>
</dbReference>
<dbReference type="GO" id="GO:0008198">
    <property type="term" value="F:ferrous iron binding"/>
    <property type="evidence" value="ECO:0007669"/>
    <property type="project" value="InterPro"/>
</dbReference>
<evidence type="ECO:0000256" key="3">
    <source>
        <dbReference type="ARBA" id="ARBA00022723"/>
    </source>
</evidence>
<dbReference type="RefSeq" id="XP_024678026.1">
    <property type="nucleotide sequence ID" value="XM_024828457.1"/>
</dbReference>
<keyword evidence="4" id="KW-0862">Zinc</keyword>
<evidence type="ECO:0000256" key="1">
    <source>
        <dbReference type="ARBA" id="ARBA00001947"/>
    </source>
</evidence>
<proteinExistence type="inferred from homology"/>
<dbReference type="PANTHER" id="PTHR30096">
    <property type="entry name" value="4,5-DOPA DIOXYGENASE EXTRADIOL-LIKE PROTEIN"/>
    <property type="match status" value="1"/>
</dbReference>
<protein>
    <submittedName>
        <fullName evidence="7">Catalytic LigB subunit of putative aromatic ring-opening dioxygenase</fullName>
    </submittedName>
</protein>
<evidence type="ECO:0000313" key="7">
    <source>
        <dbReference type="EMBL" id="PKX89431.1"/>
    </source>
</evidence>
<dbReference type="OrthoDB" id="7396853at2759"/>
<comment type="cofactor">
    <cofactor evidence="1">
        <name>Zn(2+)</name>
        <dbReference type="ChEBI" id="CHEBI:29105"/>
    </cofactor>
</comment>
<dbReference type="InterPro" id="IPR014436">
    <property type="entry name" value="Extradiol_dOase_DODA"/>
</dbReference>
<dbReference type="STRING" id="1392255.A0A2I1BVV3"/>
<dbReference type="SUPFAM" id="SSF53213">
    <property type="entry name" value="LigB-like"/>
    <property type="match status" value="1"/>
</dbReference>
<name>A0A2I1BVV3_ASPN1</name>
<gene>
    <name evidence="7" type="ORF">P174DRAFT_445943</name>
</gene>
<dbReference type="GO" id="GO:0008270">
    <property type="term" value="F:zinc ion binding"/>
    <property type="evidence" value="ECO:0007669"/>
    <property type="project" value="InterPro"/>
</dbReference>
<evidence type="ECO:0000313" key="8">
    <source>
        <dbReference type="Proteomes" id="UP000234474"/>
    </source>
</evidence>
<dbReference type="PIRSF" id="PIRSF006157">
    <property type="entry name" value="Doxgns_DODA"/>
    <property type="match status" value="1"/>
</dbReference>
<dbReference type="VEuPathDB" id="FungiDB:P174DRAFT_445943"/>
<dbReference type="EMBL" id="MSZS01000010">
    <property type="protein sequence ID" value="PKX89431.1"/>
    <property type="molecule type" value="Genomic_DNA"/>
</dbReference>
<evidence type="ECO:0000256" key="5">
    <source>
        <dbReference type="ARBA" id="ARBA00023002"/>
    </source>
</evidence>
<dbReference type="GO" id="GO:0016702">
    <property type="term" value="F:oxidoreductase activity, acting on single donors with incorporation of molecular oxygen, incorporation of two atoms of oxygen"/>
    <property type="evidence" value="ECO:0007669"/>
    <property type="project" value="UniProtKB-ARBA"/>
</dbReference>
<keyword evidence="7" id="KW-0223">Dioxygenase</keyword>
<reference evidence="8" key="1">
    <citation type="journal article" date="2018" name="Proc. Natl. Acad. Sci. U.S.A.">
        <title>Linking secondary metabolites to gene clusters through genome sequencing of six diverse Aspergillus species.</title>
        <authorList>
            <person name="Kaerboelling I."/>
            <person name="Vesth T.C."/>
            <person name="Frisvad J.C."/>
            <person name="Nybo J.L."/>
            <person name="Theobald S."/>
            <person name="Kuo A."/>
            <person name="Bowyer P."/>
            <person name="Matsuda Y."/>
            <person name="Mondo S."/>
            <person name="Lyhne E.K."/>
            <person name="Kogle M.E."/>
            <person name="Clum A."/>
            <person name="Lipzen A."/>
            <person name="Salamov A."/>
            <person name="Ngan C.Y."/>
            <person name="Daum C."/>
            <person name="Chiniquy J."/>
            <person name="Barry K."/>
            <person name="LaButti K."/>
            <person name="Haridas S."/>
            <person name="Simmons B.A."/>
            <person name="Magnuson J.K."/>
            <person name="Mortensen U.H."/>
            <person name="Larsen T.O."/>
            <person name="Grigoriev I.V."/>
            <person name="Baker S.E."/>
            <person name="Andersen M.R."/>
        </authorList>
    </citation>
    <scope>NUCLEOTIDE SEQUENCE [LARGE SCALE GENOMIC DNA]</scope>
    <source>
        <strain evidence="8">IBT 16806</strain>
    </source>
</reference>
<dbReference type="CDD" id="cd07363">
    <property type="entry name" value="45_DOPA_Dioxygenase"/>
    <property type="match status" value="1"/>
</dbReference>
<evidence type="ECO:0000259" key="6">
    <source>
        <dbReference type="Pfam" id="PF02900"/>
    </source>
</evidence>
<evidence type="ECO:0000256" key="4">
    <source>
        <dbReference type="ARBA" id="ARBA00022833"/>
    </source>
</evidence>
<comment type="caution">
    <text evidence="7">The sequence shown here is derived from an EMBL/GenBank/DDBJ whole genome shotgun (WGS) entry which is preliminary data.</text>
</comment>
<keyword evidence="3" id="KW-0479">Metal-binding</keyword>
<dbReference type="Pfam" id="PF02900">
    <property type="entry name" value="LigB"/>
    <property type="match status" value="1"/>
</dbReference>
<comment type="similarity">
    <text evidence="2">Belongs to the DODA-type extradiol aromatic ring-opening dioxygenase family.</text>
</comment>
<dbReference type="Gene3D" id="3.40.830.10">
    <property type="entry name" value="LigB-like"/>
    <property type="match status" value="1"/>
</dbReference>
<dbReference type="Proteomes" id="UP000234474">
    <property type="component" value="Unassembled WGS sequence"/>
</dbReference>
<sequence length="280" mass="31196">MDGSERARAMFFSHGSGPYVLMGNDHQRPLVNVLQSHAHILDNARGIIIFTAHWETTHPHISAAPNPQLYYDYAGTPGLPQEAFEYRYDAPGDPDLAARIASTLQAAGFQPILDTERGWDHGVFVPLIVMRPQADLPVIQMSILKGESDESEAEKNLRYGAAMERFRDEGYVFLFSGSSYHHLAKVLEALPERMGNGKVDVSTQEFEAELERVAAISNADKRSAILRTWRQFPQSYEAHPAGKAEHFMPFLIGSGAAGNDKGERTQSWELFGATMSTFVW</sequence>
<feature type="domain" description="Extradiol ring-cleavage dioxygenase class III enzyme subunit B" evidence="6">
    <location>
        <begin position="9"/>
        <end position="263"/>
    </location>
</feature>
<dbReference type="GeneID" id="36535782"/>
<evidence type="ECO:0000256" key="2">
    <source>
        <dbReference type="ARBA" id="ARBA00007581"/>
    </source>
</evidence>
<organism evidence="7 8">
    <name type="scientific">Aspergillus novofumigatus (strain IBT 16806)</name>
    <dbReference type="NCBI Taxonomy" id="1392255"/>
    <lineage>
        <taxon>Eukaryota</taxon>
        <taxon>Fungi</taxon>
        <taxon>Dikarya</taxon>
        <taxon>Ascomycota</taxon>
        <taxon>Pezizomycotina</taxon>
        <taxon>Eurotiomycetes</taxon>
        <taxon>Eurotiomycetidae</taxon>
        <taxon>Eurotiales</taxon>
        <taxon>Aspergillaceae</taxon>
        <taxon>Aspergillus</taxon>
        <taxon>Aspergillus subgen. Fumigati</taxon>
    </lineage>
</organism>
<keyword evidence="8" id="KW-1185">Reference proteome</keyword>
<dbReference type="InterPro" id="IPR004183">
    <property type="entry name" value="Xdiol_dOase_suB"/>
</dbReference>
<dbReference type="AlphaFoldDB" id="A0A2I1BVV3"/>
<accession>A0A2I1BVV3</accession>
<dbReference type="OMA" id="WISQVES"/>
<keyword evidence="5" id="KW-0560">Oxidoreductase</keyword>